<organism evidence="2 3">
    <name type="scientific">Chromohalobacter sarecensis</name>
    <dbReference type="NCBI Taxonomy" id="245294"/>
    <lineage>
        <taxon>Bacteria</taxon>
        <taxon>Pseudomonadati</taxon>
        <taxon>Pseudomonadota</taxon>
        <taxon>Gammaproteobacteria</taxon>
        <taxon>Oceanospirillales</taxon>
        <taxon>Halomonadaceae</taxon>
        <taxon>Chromohalobacter</taxon>
    </lineage>
</organism>
<evidence type="ECO:0000259" key="1">
    <source>
        <dbReference type="Pfam" id="PF26115"/>
    </source>
</evidence>
<comment type="caution">
    <text evidence="2">The sequence shown here is derived from an EMBL/GenBank/DDBJ whole genome shotgun (WGS) entry which is preliminary data.</text>
</comment>
<dbReference type="RefSeq" id="WP_246969149.1">
    <property type="nucleotide sequence ID" value="NZ_JAKGAN010000002.1"/>
</dbReference>
<dbReference type="InterPro" id="IPR058873">
    <property type="entry name" value="PDDEXK_GAPS4"/>
</dbReference>
<evidence type="ECO:0000313" key="2">
    <source>
        <dbReference type="EMBL" id="MFC4540055.1"/>
    </source>
</evidence>
<protein>
    <recommendedName>
        <fullName evidence="1">GAPS4 PD-(D/E)XK nuclease domain-containing protein</fullName>
    </recommendedName>
</protein>
<accession>A0ABV9D4I2</accession>
<name>A0ABV9D4I2_9GAMM</name>
<evidence type="ECO:0000313" key="3">
    <source>
        <dbReference type="Proteomes" id="UP001596030"/>
    </source>
</evidence>
<reference evidence="3" key="1">
    <citation type="journal article" date="2019" name="Int. J. Syst. Evol. Microbiol.">
        <title>The Global Catalogue of Microorganisms (GCM) 10K type strain sequencing project: providing services to taxonomists for standard genome sequencing and annotation.</title>
        <authorList>
            <consortium name="The Broad Institute Genomics Platform"/>
            <consortium name="The Broad Institute Genome Sequencing Center for Infectious Disease"/>
            <person name="Wu L."/>
            <person name="Ma J."/>
        </authorList>
    </citation>
    <scope>NUCLEOTIDE SEQUENCE [LARGE SCALE GENOMIC DNA]</scope>
    <source>
        <strain evidence="3">CGMCC 1.12121</strain>
    </source>
</reference>
<feature type="domain" description="GAPS4 PD-(D/E)XK nuclease" evidence="1">
    <location>
        <begin position="1"/>
        <end position="145"/>
    </location>
</feature>
<dbReference type="Proteomes" id="UP001596030">
    <property type="component" value="Unassembled WGS sequence"/>
</dbReference>
<dbReference type="EMBL" id="JBHSEU010000021">
    <property type="protein sequence ID" value="MFC4540055.1"/>
    <property type="molecule type" value="Genomic_DNA"/>
</dbReference>
<gene>
    <name evidence="2" type="ORF">ACFO0U_14875</name>
</gene>
<sequence length="351" mass="40948">MAGETSNISQMANKVSEEIFKHFRWECLNLKDENFPCAKPNKHSTKDEYTHPVDVVFYYTDPYTNKRVFFNADLKSYKRDSINPSSIRNALRSLAKAIDCARVSPVWRDRYSYMQDEQPEVRGMLFVYNHDGEFHKHFYSYIRPPDDEGKKRGVNLGKLPLEKNQQIHIVDPKLISYLITIVNDMKVLHFDGTFPKKNYSFFYPDLRLHKTHGESSSRPATIEMLTGPFLIIKHEVAKRFDESTGEQIGEYPMGFVVYYNRSGSTHHEFMYFFDMLSNYQLLESGLKIRVRVACDECSSEMISNFSKAIDAYSQAWGFDGYKKGLLQEIEIERVETVKKVFSSVDIGWRDS</sequence>
<keyword evidence="3" id="KW-1185">Reference proteome</keyword>
<dbReference type="Pfam" id="PF26115">
    <property type="entry name" value="PDDEXK_GAPS4"/>
    <property type="match status" value="1"/>
</dbReference>
<proteinExistence type="predicted"/>